<reference evidence="10 11" key="1">
    <citation type="submission" date="2006-05" db="EMBL/GenBank/DDBJ databases">
        <authorList>
            <person name="King G."/>
            <person name="Ferriera S."/>
            <person name="Johnson J."/>
            <person name="Kravitz S."/>
            <person name="Beeson K."/>
            <person name="Sutton G."/>
            <person name="Rogers Y.-H."/>
            <person name="Friedman R."/>
            <person name="Frazier M."/>
            <person name="Venter J.C."/>
        </authorList>
    </citation>
    <scope>NUCLEOTIDE SEQUENCE [LARGE SCALE GENOMIC DNA]</scope>
    <source>
        <strain evidence="11">ATCC 25650 / DSM 13394 / JCM 20685 / NBRC 16684 / NCIMB 2208 / IAM 12614 / B1</strain>
    </source>
</reference>
<evidence type="ECO:0000256" key="6">
    <source>
        <dbReference type="ARBA" id="ARBA00022989"/>
    </source>
</evidence>
<dbReference type="Pfam" id="PF00528">
    <property type="entry name" value="BPD_transp_1"/>
    <property type="match status" value="1"/>
</dbReference>
<keyword evidence="2 8" id="KW-0813">Transport</keyword>
<feature type="domain" description="ABC transmembrane type-1" evidence="9">
    <location>
        <begin position="65"/>
        <end position="255"/>
    </location>
</feature>
<evidence type="ECO:0000313" key="10">
    <source>
        <dbReference type="EMBL" id="EAV41064.1"/>
    </source>
</evidence>
<evidence type="ECO:0000313" key="11">
    <source>
        <dbReference type="Proteomes" id="UP000004848"/>
    </source>
</evidence>
<dbReference type="GO" id="GO:0005886">
    <property type="term" value="C:plasma membrane"/>
    <property type="evidence" value="ECO:0007669"/>
    <property type="project" value="UniProtKB-SubCell"/>
</dbReference>
<dbReference type="GO" id="GO:0055085">
    <property type="term" value="P:transmembrane transport"/>
    <property type="evidence" value="ECO:0007669"/>
    <property type="project" value="InterPro"/>
</dbReference>
<dbReference type="eggNOG" id="COG1177">
    <property type="taxonomic scope" value="Bacteria"/>
</dbReference>
<comment type="similarity">
    <text evidence="8">Belongs to the binding-protein-dependent transport system permease family.</text>
</comment>
<feature type="transmembrane region" description="Helical" evidence="8">
    <location>
        <begin position="177"/>
        <end position="199"/>
    </location>
</feature>
<evidence type="ECO:0000259" key="9">
    <source>
        <dbReference type="PROSITE" id="PS50928"/>
    </source>
</evidence>
<dbReference type="PROSITE" id="PS50928">
    <property type="entry name" value="ABC_TM1"/>
    <property type="match status" value="1"/>
</dbReference>
<dbReference type="Proteomes" id="UP000004848">
    <property type="component" value="Unassembled WGS sequence"/>
</dbReference>
<evidence type="ECO:0000256" key="7">
    <source>
        <dbReference type="ARBA" id="ARBA00023136"/>
    </source>
</evidence>
<dbReference type="RefSeq" id="WP_006939246.1">
    <property type="nucleotide sequence ID" value="NZ_AAUW01000024.1"/>
</dbReference>
<protein>
    <submittedName>
        <fullName evidence="10">ABC transporter, membrane spanning protein</fullName>
    </submittedName>
</protein>
<keyword evidence="5 8" id="KW-0812">Transmembrane</keyword>
<feature type="transmembrane region" description="Helical" evidence="8">
    <location>
        <begin position="232"/>
        <end position="254"/>
    </location>
</feature>
<dbReference type="InterPro" id="IPR035906">
    <property type="entry name" value="MetI-like_sf"/>
</dbReference>
<dbReference type="OrthoDB" id="9809681at2"/>
<dbReference type="SUPFAM" id="SSF161098">
    <property type="entry name" value="MetI-like"/>
    <property type="match status" value="1"/>
</dbReference>
<accession>A0P1Y8</accession>
<organism evidence="10 11">
    <name type="scientific">Roseibium aggregatum (strain ATCC 25650 / DSM 13394 / JCM 20685 / NBRC 16684 / NCIMB 2208 / IAM 12614 / B1)</name>
    <name type="common">Stappia aggregata</name>
    <dbReference type="NCBI Taxonomy" id="384765"/>
    <lineage>
        <taxon>Bacteria</taxon>
        <taxon>Pseudomonadati</taxon>
        <taxon>Pseudomonadota</taxon>
        <taxon>Alphaproteobacteria</taxon>
        <taxon>Hyphomicrobiales</taxon>
        <taxon>Stappiaceae</taxon>
        <taxon>Roseibium</taxon>
    </lineage>
</organism>
<dbReference type="CDD" id="cd06261">
    <property type="entry name" value="TM_PBP2"/>
    <property type="match status" value="1"/>
</dbReference>
<dbReference type="PANTHER" id="PTHR43357">
    <property type="entry name" value="INNER MEMBRANE ABC TRANSPORTER PERMEASE PROTEIN YDCV"/>
    <property type="match status" value="1"/>
</dbReference>
<evidence type="ECO:0000256" key="1">
    <source>
        <dbReference type="ARBA" id="ARBA00004429"/>
    </source>
</evidence>
<evidence type="ECO:0000256" key="3">
    <source>
        <dbReference type="ARBA" id="ARBA00022475"/>
    </source>
</evidence>
<keyword evidence="4" id="KW-0997">Cell inner membrane</keyword>
<dbReference type="Gene3D" id="1.10.3720.10">
    <property type="entry name" value="MetI-like"/>
    <property type="match status" value="1"/>
</dbReference>
<evidence type="ECO:0000256" key="8">
    <source>
        <dbReference type="RuleBase" id="RU363032"/>
    </source>
</evidence>
<feature type="transmembrane region" description="Helical" evidence="8">
    <location>
        <begin position="103"/>
        <end position="125"/>
    </location>
</feature>
<dbReference type="InterPro" id="IPR000515">
    <property type="entry name" value="MetI-like"/>
</dbReference>
<keyword evidence="7 8" id="KW-0472">Membrane</keyword>
<feature type="transmembrane region" description="Helical" evidence="8">
    <location>
        <begin position="64"/>
        <end position="91"/>
    </location>
</feature>
<keyword evidence="3" id="KW-1003">Cell membrane</keyword>
<comment type="subcellular location">
    <subcellularLocation>
        <location evidence="1">Cell inner membrane</location>
        <topology evidence="1">Multi-pass membrane protein</topology>
    </subcellularLocation>
    <subcellularLocation>
        <location evidence="8">Cell membrane</location>
        <topology evidence="8">Multi-pass membrane protein</topology>
    </subcellularLocation>
</comment>
<dbReference type="AlphaFoldDB" id="A0P1Y8"/>
<name>A0P1Y8_ROSAI</name>
<keyword evidence="6 8" id="KW-1133">Transmembrane helix</keyword>
<evidence type="ECO:0000256" key="4">
    <source>
        <dbReference type="ARBA" id="ARBA00022519"/>
    </source>
</evidence>
<comment type="caution">
    <text evidence="10">The sequence shown here is derived from an EMBL/GenBank/DDBJ whole genome shotgun (WGS) entry which is preliminary data.</text>
</comment>
<dbReference type="GeneID" id="68849445"/>
<sequence length="271" mass="29386">MQRYHSIFLSLLALVCLLFMLVLPIGIILLWSVSNGWFPPNLSPGDYTSRHWAMFLSDPTLTPAIVNSLVITVIVTASSMVIAMPTAWALARFDFRLKKIIEIFILAPLIVPGMVVAVGLGRVFLKLDLAYSMEGVILVQIAGVLPLTIRILSGGFESIPGDIINAARTLGAHRFAIIRYILLPLSIPAMLAAGLLSFVGSFEEFERTLIIGAPIVHTLTTRLFVNLSGQGLVIPVAAVVSLILLLPVLVVFLLTSRIMRDDVMAAGMGKL</sequence>
<feature type="transmembrane region" description="Helical" evidence="8">
    <location>
        <begin position="137"/>
        <end position="156"/>
    </location>
</feature>
<feature type="transmembrane region" description="Helical" evidence="8">
    <location>
        <begin position="7"/>
        <end position="33"/>
    </location>
</feature>
<dbReference type="EMBL" id="AAUW01000024">
    <property type="protein sequence ID" value="EAV41064.1"/>
    <property type="molecule type" value="Genomic_DNA"/>
</dbReference>
<evidence type="ECO:0000256" key="2">
    <source>
        <dbReference type="ARBA" id="ARBA00022448"/>
    </source>
</evidence>
<evidence type="ECO:0000256" key="5">
    <source>
        <dbReference type="ARBA" id="ARBA00022692"/>
    </source>
</evidence>
<dbReference type="PANTHER" id="PTHR43357:SF4">
    <property type="entry name" value="INNER MEMBRANE ABC TRANSPORTER PERMEASE PROTEIN YDCV"/>
    <property type="match status" value="1"/>
</dbReference>
<proteinExistence type="inferred from homology"/>
<gene>
    <name evidence="10" type="ORF">SIAM614_30081</name>
</gene>